<dbReference type="AlphaFoldDB" id="A0A1T4QE49"/>
<organism evidence="1 2">
    <name type="scientific">Eubacterium ruminantium</name>
    <dbReference type="NCBI Taxonomy" id="42322"/>
    <lineage>
        <taxon>Bacteria</taxon>
        <taxon>Bacillati</taxon>
        <taxon>Bacillota</taxon>
        <taxon>Clostridia</taxon>
        <taxon>Eubacteriales</taxon>
        <taxon>Eubacteriaceae</taxon>
        <taxon>Eubacterium</taxon>
    </lineage>
</organism>
<name>A0A1T4QE49_9FIRM</name>
<accession>A0A1T4QE49</accession>
<evidence type="ECO:0000313" key="1">
    <source>
        <dbReference type="EMBL" id="SKA01985.1"/>
    </source>
</evidence>
<dbReference type="Proteomes" id="UP000189857">
    <property type="component" value="Unassembled WGS sequence"/>
</dbReference>
<proteinExistence type="predicted"/>
<reference evidence="1 2" key="1">
    <citation type="submission" date="2017-02" db="EMBL/GenBank/DDBJ databases">
        <authorList>
            <person name="Peterson S.W."/>
        </authorList>
    </citation>
    <scope>NUCLEOTIDE SEQUENCE [LARGE SCALE GENOMIC DNA]</scope>
    <source>
        <strain evidence="1 2">ATCC 17233</strain>
    </source>
</reference>
<dbReference type="EMBL" id="FUXA01000019">
    <property type="protein sequence ID" value="SKA01985.1"/>
    <property type="molecule type" value="Genomic_DNA"/>
</dbReference>
<protein>
    <submittedName>
        <fullName evidence="1">Uncharacterized protein</fullName>
    </submittedName>
</protein>
<evidence type="ECO:0000313" key="2">
    <source>
        <dbReference type="Proteomes" id="UP000189857"/>
    </source>
</evidence>
<sequence>MYYSSATAIFAENPRTRRISTFMKTKQGILYLAYTFCRIKTGRKRYNGCIGYEFSDFIITEGAAYTPKIIKKYGIQEYITIIPTLEFQITHYKEREYVPYVLEGCSDK</sequence>
<keyword evidence="2" id="KW-1185">Reference proteome</keyword>
<gene>
    <name evidence="1" type="ORF">SAMN02745110_02368</name>
</gene>